<dbReference type="InterPro" id="IPR027417">
    <property type="entry name" value="P-loop_NTPase"/>
</dbReference>
<dbReference type="Pfam" id="PF00005">
    <property type="entry name" value="ABC_tran"/>
    <property type="match status" value="1"/>
</dbReference>
<dbReference type="AlphaFoldDB" id="A0A5B9Y8L1"/>
<dbReference type="PANTHER" id="PTHR24221:SF654">
    <property type="entry name" value="ATP-BINDING CASSETTE SUB-FAMILY B MEMBER 6"/>
    <property type="match status" value="1"/>
</dbReference>
<dbReference type="PANTHER" id="PTHR24221">
    <property type="entry name" value="ATP-BINDING CASSETTE SUB-FAMILY B"/>
    <property type="match status" value="1"/>
</dbReference>
<dbReference type="GO" id="GO:0140359">
    <property type="term" value="F:ABC-type transporter activity"/>
    <property type="evidence" value="ECO:0007669"/>
    <property type="project" value="InterPro"/>
</dbReference>
<dbReference type="PROSITE" id="PS50893">
    <property type="entry name" value="ABC_TRANSPORTER_2"/>
    <property type="match status" value="1"/>
</dbReference>
<sequence>MTKLTNKYWYLILIFALISAVSNAGMVYGGYRLSSVLQGVFESDIKAVTRDTIIIGCSFIISFFTHYIASLVQVVTTKKLTIELKMLICAKINSLTDKEYDEYKKGDFISWLTKDVDTIGNLCFSSLFNVTKSLSAVVLATYAVFTFHWIIGLSMFGITLLMIILPSLFQGYVSKKVKNMSKQNEEFSQRIENLLNGYRIFSYSNEKRIFEKLIKVANVREQKAVASYGKASALQEFVLYGLFISSQMIMLFVSIFLSLNGQTEMGAMLAVTNIAGTFFNGVNGLFGSAFTIKAGSVIFKKFEFAKIDLDSQPRQIDFQSLQIENVNYAVEEKQIFSNLNLKIDANKKYLIVGESGKGKTTLFKLIFGLIDNYEGDLKINGELDYKSIESKDLKNLMAYLPQETIIFNDTLRNNISLFNEDISDDKIIKAIEQVNLTEWFKKHNLDSEINSESKNVSGGEMQRIAIARAIVQDKPIMILDEVTANLDKENREIIENLVGKLDKTVLYISHTTSAENNQNFNEVIKL</sequence>
<dbReference type="SUPFAM" id="SSF90123">
    <property type="entry name" value="ABC transporter transmembrane region"/>
    <property type="match status" value="1"/>
</dbReference>
<keyword evidence="7 8" id="KW-0472">Membrane</keyword>
<feature type="transmembrane region" description="Helical" evidence="8">
    <location>
        <begin position="53"/>
        <end position="76"/>
    </location>
</feature>
<dbReference type="Gene3D" id="1.20.1560.10">
    <property type="entry name" value="ABC transporter type 1, transmembrane domain"/>
    <property type="match status" value="1"/>
</dbReference>
<evidence type="ECO:0000256" key="4">
    <source>
        <dbReference type="ARBA" id="ARBA00022741"/>
    </source>
</evidence>
<name>A0A5B9Y8L1_9MOLU</name>
<keyword evidence="12" id="KW-1185">Reference proteome</keyword>
<keyword evidence="6 8" id="KW-1133">Transmembrane helix</keyword>
<dbReference type="InterPro" id="IPR036640">
    <property type="entry name" value="ABC1_TM_sf"/>
</dbReference>
<gene>
    <name evidence="11" type="ORF">SCHIN_v1c11690</name>
</gene>
<evidence type="ECO:0000256" key="1">
    <source>
        <dbReference type="ARBA" id="ARBA00004651"/>
    </source>
</evidence>
<proteinExistence type="inferred from homology"/>
<dbReference type="SMART" id="SM00382">
    <property type="entry name" value="AAA"/>
    <property type="match status" value="1"/>
</dbReference>
<evidence type="ECO:0000259" key="9">
    <source>
        <dbReference type="PROSITE" id="PS50893"/>
    </source>
</evidence>
<dbReference type="Proteomes" id="UP000323144">
    <property type="component" value="Chromosome"/>
</dbReference>
<feature type="domain" description="ABC transporter" evidence="9">
    <location>
        <begin position="321"/>
        <end position="526"/>
    </location>
</feature>
<comment type="subcellular location">
    <subcellularLocation>
        <location evidence="1">Cell membrane</location>
        <topology evidence="1">Multi-pass membrane protein</topology>
    </subcellularLocation>
</comment>
<accession>A0A5B9Y8L1</accession>
<keyword evidence="4" id="KW-0547">Nucleotide-binding</keyword>
<feature type="transmembrane region" description="Helical" evidence="8">
    <location>
        <begin position="149"/>
        <end position="173"/>
    </location>
</feature>
<evidence type="ECO:0000256" key="6">
    <source>
        <dbReference type="ARBA" id="ARBA00022989"/>
    </source>
</evidence>
<evidence type="ECO:0000313" key="12">
    <source>
        <dbReference type="Proteomes" id="UP000323144"/>
    </source>
</evidence>
<evidence type="ECO:0000256" key="5">
    <source>
        <dbReference type="ARBA" id="ARBA00022840"/>
    </source>
</evidence>
<dbReference type="Gene3D" id="3.40.50.300">
    <property type="entry name" value="P-loop containing nucleotide triphosphate hydrolases"/>
    <property type="match status" value="1"/>
</dbReference>
<dbReference type="GO" id="GO:0016887">
    <property type="term" value="F:ATP hydrolysis activity"/>
    <property type="evidence" value="ECO:0007669"/>
    <property type="project" value="InterPro"/>
</dbReference>
<dbReference type="InterPro" id="IPR017871">
    <property type="entry name" value="ABC_transporter-like_CS"/>
</dbReference>
<dbReference type="PROSITE" id="PS00211">
    <property type="entry name" value="ABC_TRANSPORTER_1"/>
    <property type="match status" value="1"/>
</dbReference>
<dbReference type="GO" id="GO:0005524">
    <property type="term" value="F:ATP binding"/>
    <property type="evidence" value="ECO:0007669"/>
    <property type="project" value="UniProtKB-KW"/>
</dbReference>
<dbReference type="InterPro" id="IPR039421">
    <property type="entry name" value="Type_1_exporter"/>
</dbReference>
<dbReference type="Pfam" id="PF00664">
    <property type="entry name" value="ABC_membrane"/>
    <property type="match status" value="1"/>
</dbReference>
<organism evidence="11 12">
    <name type="scientific">Spiroplasma chinense</name>
    <dbReference type="NCBI Taxonomy" id="216932"/>
    <lineage>
        <taxon>Bacteria</taxon>
        <taxon>Bacillati</taxon>
        <taxon>Mycoplasmatota</taxon>
        <taxon>Mollicutes</taxon>
        <taxon>Entomoplasmatales</taxon>
        <taxon>Spiroplasmataceae</taxon>
        <taxon>Spiroplasma</taxon>
    </lineage>
</organism>
<dbReference type="SUPFAM" id="SSF52540">
    <property type="entry name" value="P-loop containing nucleoside triphosphate hydrolases"/>
    <property type="match status" value="1"/>
</dbReference>
<dbReference type="RefSeq" id="WP_166508720.1">
    <property type="nucleotide sequence ID" value="NZ_CP043026.1"/>
</dbReference>
<evidence type="ECO:0000256" key="3">
    <source>
        <dbReference type="ARBA" id="ARBA00022692"/>
    </source>
</evidence>
<protein>
    <submittedName>
        <fullName evidence="11">ABC transporter ATP-binding protein</fullName>
    </submittedName>
</protein>
<dbReference type="KEGG" id="schi:SCHIN_v1c11690"/>
<feature type="domain" description="ABC transmembrane type-1" evidence="10">
    <location>
        <begin position="11"/>
        <end position="294"/>
    </location>
</feature>
<dbReference type="GO" id="GO:0034040">
    <property type="term" value="F:ATPase-coupled lipid transmembrane transporter activity"/>
    <property type="evidence" value="ECO:0007669"/>
    <property type="project" value="TreeGrafter"/>
</dbReference>
<evidence type="ECO:0000313" key="11">
    <source>
        <dbReference type="EMBL" id="QEH62362.1"/>
    </source>
</evidence>
<keyword evidence="5 11" id="KW-0067">ATP-binding</keyword>
<feature type="transmembrane region" description="Helical" evidence="8">
    <location>
        <begin position="265"/>
        <end position="292"/>
    </location>
</feature>
<evidence type="ECO:0000259" key="10">
    <source>
        <dbReference type="PROSITE" id="PS50929"/>
    </source>
</evidence>
<dbReference type="InterPro" id="IPR003593">
    <property type="entry name" value="AAA+_ATPase"/>
</dbReference>
<keyword evidence="3 8" id="KW-0812">Transmembrane</keyword>
<evidence type="ECO:0000256" key="7">
    <source>
        <dbReference type="ARBA" id="ARBA00023136"/>
    </source>
</evidence>
<dbReference type="PROSITE" id="PS50929">
    <property type="entry name" value="ABC_TM1F"/>
    <property type="match status" value="1"/>
</dbReference>
<reference evidence="11 12" key="1">
    <citation type="submission" date="2019-08" db="EMBL/GenBank/DDBJ databases">
        <title>Complete genome sequence of Spiroplasma chinense CCH (DSM 19755).</title>
        <authorList>
            <person name="Shen H.-Y."/>
            <person name="Lin Y.-C."/>
            <person name="Chou L."/>
            <person name="Kuo C.-H."/>
        </authorList>
    </citation>
    <scope>NUCLEOTIDE SEQUENCE [LARGE SCALE GENOMIC DNA]</scope>
    <source>
        <strain evidence="11 12">CCH</strain>
    </source>
</reference>
<dbReference type="CDD" id="cd03228">
    <property type="entry name" value="ABCC_MRP_Like"/>
    <property type="match status" value="1"/>
</dbReference>
<dbReference type="EMBL" id="CP043026">
    <property type="protein sequence ID" value="QEH62362.1"/>
    <property type="molecule type" value="Genomic_DNA"/>
</dbReference>
<feature type="transmembrane region" description="Helical" evidence="8">
    <location>
        <begin position="122"/>
        <end position="143"/>
    </location>
</feature>
<evidence type="ECO:0000256" key="8">
    <source>
        <dbReference type="SAM" id="Phobius"/>
    </source>
</evidence>
<dbReference type="InterPro" id="IPR003439">
    <property type="entry name" value="ABC_transporter-like_ATP-bd"/>
</dbReference>
<comment type="similarity">
    <text evidence="2">Belongs to the ABC transporter superfamily.</text>
</comment>
<feature type="transmembrane region" description="Helical" evidence="8">
    <location>
        <begin position="237"/>
        <end position="259"/>
    </location>
</feature>
<dbReference type="InterPro" id="IPR011527">
    <property type="entry name" value="ABC1_TM_dom"/>
</dbReference>
<evidence type="ECO:0000256" key="2">
    <source>
        <dbReference type="ARBA" id="ARBA00005417"/>
    </source>
</evidence>
<dbReference type="GO" id="GO:0005886">
    <property type="term" value="C:plasma membrane"/>
    <property type="evidence" value="ECO:0007669"/>
    <property type="project" value="UniProtKB-SubCell"/>
</dbReference>